<dbReference type="Proteomes" id="UP000199452">
    <property type="component" value="Unassembled WGS sequence"/>
</dbReference>
<reference evidence="9 10" key="1">
    <citation type="submission" date="2016-09" db="EMBL/GenBank/DDBJ databases">
        <authorList>
            <person name="Capua I."/>
            <person name="De Benedictis P."/>
            <person name="Joannis T."/>
            <person name="Lombin L.H."/>
            <person name="Cattoli G."/>
        </authorList>
    </citation>
    <scope>NUCLEOTIDE SEQUENCE [LARGE SCALE GENOMIC DNA]</scope>
    <source>
        <strain evidence="9 10">A7P-90m</strain>
    </source>
</reference>
<evidence type="ECO:0000313" key="10">
    <source>
        <dbReference type="Proteomes" id="UP000199452"/>
    </source>
</evidence>
<name>A0A1G6GNB2_9BACT</name>
<keyword evidence="1" id="KW-0645">Protease</keyword>
<accession>A0A1G6GNB2</accession>
<dbReference type="RefSeq" id="WP_092434496.1">
    <property type="nucleotide sequence ID" value="NZ_FMYP01000002.1"/>
</dbReference>
<keyword evidence="10" id="KW-1185">Reference proteome</keyword>
<dbReference type="AlphaFoldDB" id="A0A1G6GNB2"/>
<evidence type="ECO:0000256" key="4">
    <source>
        <dbReference type="ARBA" id="ARBA00069124"/>
    </source>
</evidence>
<dbReference type="PANTHER" id="PTHR10188">
    <property type="entry name" value="L-ASPARAGINASE"/>
    <property type="match status" value="1"/>
</dbReference>
<evidence type="ECO:0000313" key="9">
    <source>
        <dbReference type="EMBL" id="SDB83477.1"/>
    </source>
</evidence>
<dbReference type="FunFam" id="3.60.20.30:FF:000001">
    <property type="entry name" value="Isoaspartyl peptidase/L-asparaginase"/>
    <property type="match status" value="1"/>
</dbReference>
<keyword evidence="2" id="KW-0378">Hydrolase</keyword>
<evidence type="ECO:0000256" key="2">
    <source>
        <dbReference type="ARBA" id="ARBA00022801"/>
    </source>
</evidence>
<feature type="binding site" evidence="6">
    <location>
        <begin position="214"/>
        <end position="217"/>
    </location>
    <ligand>
        <name>substrate</name>
    </ligand>
</feature>
<proteinExistence type="predicted"/>
<dbReference type="CDD" id="cd04701">
    <property type="entry name" value="Asparaginase_2"/>
    <property type="match status" value="1"/>
</dbReference>
<protein>
    <recommendedName>
        <fullName evidence="4">Isoaspartyl peptidase</fullName>
    </recommendedName>
</protein>
<evidence type="ECO:0000256" key="6">
    <source>
        <dbReference type="PIRSR" id="PIRSR600246-2"/>
    </source>
</evidence>
<dbReference type="PANTHER" id="PTHR10188:SF6">
    <property type="entry name" value="N(4)-(BETA-N-ACETYLGLUCOSAMINYL)-L-ASPARAGINASE"/>
    <property type="match status" value="1"/>
</dbReference>
<dbReference type="STRING" id="1640674.SAMN05216323_100293"/>
<feature type="binding site" evidence="6">
    <location>
        <begin position="237"/>
        <end position="240"/>
    </location>
    <ligand>
        <name>substrate</name>
    </ligand>
</feature>
<evidence type="ECO:0000256" key="7">
    <source>
        <dbReference type="PIRSR" id="PIRSR600246-3"/>
    </source>
</evidence>
<dbReference type="InterPro" id="IPR000246">
    <property type="entry name" value="Peptidase_T2"/>
</dbReference>
<dbReference type="GO" id="GO:0006508">
    <property type="term" value="P:proteolysis"/>
    <property type="evidence" value="ECO:0007669"/>
    <property type="project" value="UniProtKB-KW"/>
</dbReference>
<dbReference type="Gene3D" id="3.60.20.30">
    <property type="entry name" value="(Glycosyl)asparaginase"/>
    <property type="match status" value="1"/>
</dbReference>
<dbReference type="EMBL" id="FMYP01000002">
    <property type="protein sequence ID" value="SDB83477.1"/>
    <property type="molecule type" value="Genomic_DNA"/>
</dbReference>
<evidence type="ECO:0000256" key="3">
    <source>
        <dbReference type="ARBA" id="ARBA00022813"/>
    </source>
</evidence>
<dbReference type="GO" id="GO:0016811">
    <property type="term" value="F:hydrolase activity, acting on carbon-nitrogen (but not peptide) bonds, in linear amides"/>
    <property type="evidence" value="ECO:0007669"/>
    <property type="project" value="UniProtKB-ARBA"/>
</dbReference>
<feature type="site" description="Cleavage; by autolysis" evidence="7">
    <location>
        <begin position="185"/>
        <end position="186"/>
    </location>
</feature>
<evidence type="ECO:0000256" key="8">
    <source>
        <dbReference type="SAM" id="SignalP"/>
    </source>
</evidence>
<dbReference type="Pfam" id="PF01112">
    <property type="entry name" value="Asparaginase_2"/>
    <property type="match status" value="1"/>
</dbReference>
<keyword evidence="8" id="KW-0732">Signal</keyword>
<dbReference type="GO" id="GO:0008233">
    <property type="term" value="F:peptidase activity"/>
    <property type="evidence" value="ECO:0007669"/>
    <property type="project" value="UniProtKB-KW"/>
</dbReference>
<feature type="signal peptide" evidence="8">
    <location>
        <begin position="1"/>
        <end position="19"/>
    </location>
</feature>
<evidence type="ECO:0000256" key="5">
    <source>
        <dbReference type="PIRSR" id="PIRSR600246-1"/>
    </source>
</evidence>
<organism evidence="9 10">
    <name type="scientific">Williamwhitmania taraxaci</name>
    <dbReference type="NCBI Taxonomy" id="1640674"/>
    <lineage>
        <taxon>Bacteria</taxon>
        <taxon>Pseudomonadati</taxon>
        <taxon>Bacteroidota</taxon>
        <taxon>Bacteroidia</taxon>
        <taxon>Bacteroidales</taxon>
        <taxon>Williamwhitmaniaceae</taxon>
        <taxon>Williamwhitmania</taxon>
    </lineage>
</organism>
<dbReference type="InterPro" id="IPR029055">
    <property type="entry name" value="Ntn_hydrolases_N"/>
</dbReference>
<sequence length="320" mass="33904">MKKVYLLAFALLIASALNAQEKWGIAIHGGAGNITPKNLSGPDSLKYKSALDSALSIGSSILKNGGNCEDAVTKVICYLEDNPLFNAGKGSVFTSEGKNELDACIMKGETLESGAVAGVGDIKNPILAARAVMEKSSSVLLTGIGASRFARTAGLEMVDSSYFFTKKSWESLQKAKTAEIKEKHGTVGCVALDIHGNLAAATSTGGMTNKRPGRIGDSPIVGAGTYADNRSCAISCTGHGEFFIRYTVARSVAALVEYRAMDLDEAVRQILWETLDPVGGKGGIIAIDRNGNMVMDFNTPGMFRGYQSFNGKKIIELFKP</sequence>
<feature type="chain" id="PRO_5011712206" description="Isoaspartyl peptidase" evidence="8">
    <location>
        <begin position="20"/>
        <end position="320"/>
    </location>
</feature>
<keyword evidence="3" id="KW-0068">Autocatalytic cleavage</keyword>
<dbReference type="OrthoDB" id="9780217at2"/>
<evidence type="ECO:0000256" key="1">
    <source>
        <dbReference type="ARBA" id="ARBA00022670"/>
    </source>
</evidence>
<gene>
    <name evidence="9" type="ORF">SAMN05216323_100293</name>
</gene>
<feature type="active site" description="Nucleophile" evidence="5">
    <location>
        <position position="186"/>
    </location>
</feature>
<dbReference type="SUPFAM" id="SSF56235">
    <property type="entry name" value="N-terminal nucleophile aminohydrolases (Ntn hydrolases)"/>
    <property type="match status" value="1"/>
</dbReference>